<reference evidence="2 3" key="1">
    <citation type="submission" date="2022-03" db="EMBL/GenBank/DDBJ databases">
        <authorList>
            <person name="Macdonald S."/>
            <person name="Ahmed S."/>
            <person name="Newling K."/>
        </authorList>
    </citation>
    <scope>NUCLEOTIDE SEQUENCE [LARGE SCALE GENOMIC DNA]</scope>
</reference>
<dbReference type="AlphaFoldDB" id="A0ABC8JCZ6"/>
<keyword evidence="3" id="KW-1185">Reference proteome</keyword>
<feature type="region of interest" description="Disordered" evidence="1">
    <location>
        <begin position="1"/>
        <end position="24"/>
    </location>
</feature>
<comment type="caution">
    <text evidence="2">The sequence shown here is derived from an EMBL/GenBank/DDBJ whole genome shotgun (WGS) entry which is preliminary data.</text>
</comment>
<dbReference type="Proteomes" id="UP001642260">
    <property type="component" value="Unassembled WGS sequence"/>
</dbReference>
<proteinExistence type="predicted"/>
<organism evidence="2 3">
    <name type="scientific">Eruca vesicaria subsp. sativa</name>
    <name type="common">Garden rocket</name>
    <name type="synonym">Eruca sativa</name>
    <dbReference type="NCBI Taxonomy" id="29727"/>
    <lineage>
        <taxon>Eukaryota</taxon>
        <taxon>Viridiplantae</taxon>
        <taxon>Streptophyta</taxon>
        <taxon>Embryophyta</taxon>
        <taxon>Tracheophyta</taxon>
        <taxon>Spermatophyta</taxon>
        <taxon>Magnoliopsida</taxon>
        <taxon>eudicotyledons</taxon>
        <taxon>Gunneridae</taxon>
        <taxon>Pentapetalae</taxon>
        <taxon>rosids</taxon>
        <taxon>malvids</taxon>
        <taxon>Brassicales</taxon>
        <taxon>Brassicaceae</taxon>
        <taxon>Brassiceae</taxon>
        <taxon>Eruca</taxon>
    </lineage>
</organism>
<dbReference type="EMBL" id="CAKOAT010077377">
    <property type="protein sequence ID" value="CAH8313214.1"/>
    <property type="molecule type" value="Genomic_DNA"/>
</dbReference>
<name>A0ABC8JCZ6_ERUVS</name>
<accession>A0ABC8JCZ6</accession>
<evidence type="ECO:0000256" key="1">
    <source>
        <dbReference type="SAM" id="MobiDB-lite"/>
    </source>
</evidence>
<protein>
    <submittedName>
        <fullName evidence="2">Uncharacterized protein</fullName>
    </submittedName>
</protein>
<sequence>MLSVHSNEMLQLIDDPTAASPEQPKQLSADLVKAANQELKQAHELFGQAADNCLNMKKPE</sequence>
<evidence type="ECO:0000313" key="3">
    <source>
        <dbReference type="Proteomes" id="UP001642260"/>
    </source>
</evidence>
<gene>
    <name evidence="2" type="ORF">ERUC_LOCUS6638</name>
</gene>
<evidence type="ECO:0000313" key="2">
    <source>
        <dbReference type="EMBL" id="CAH8313214.1"/>
    </source>
</evidence>